<dbReference type="InterPro" id="IPR023149">
    <property type="entry name" value="Trans_acon_MeTrfase_C"/>
</dbReference>
<organism evidence="1 2">
    <name type="scientific">Szabonella alba</name>
    <dbReference type="NCBI Taxonomy" id="2804194"/>
    <lineage>
        <taxon>Bacteria</taxon>
        <taxon>Pseudomonadati</taxon>
        <taxon>Pseudomonadota</taxon>
        <taxon>Alphaproteobacteria</taxon>
        <taxon>Rhodobacterales</taxon>
        <taxon>Paracoccaceae</taxon>
        <taxon>Szabonella</taxon>
    </lineage>
</organism>
<comment type="caution">
    <text evidence="1">The sequence shown here is derived from an EMBL/GenBank/DDBJ whole genome shotgun (WGS) entry which is preliminary data.</text>
</comment>
<dbReference type="InterPro" id="IPR029063">
    <property type="entry name" value="SAM-dependent_MTases_sf"/>
</dbReference>
<keyword evidence="1" id="KW-0808">Transferase</keyword>
<evidence type="ECO:0000313" key="1">
    <source>
        <dbReference type="EMBL" id="MBL4915861.1"/>
    </source>
</evidence>
<dbReference type="CDD" id="cd02440">
    <property type="entry name" value="AdoMet_MTases"/>
    <property type="match status" value="1"/>
</dbReference>
<accession>A0A8K0V7V5</accession>
<dbReference type="RefSeq" id="WP_202686432.1">
    <property type="nucleotide sequence ID" value="NZ_JAESVN010000001.1"/>
</dbReference>
<dbReference type="EMBL" id="JAESVN010000001">
    <property type="protein sequence ID" value="MBL4915861.1"/>
    <property type="molecule type" value="Genomic_DNA"/>
</dbReference>
<name>A0A8K0V7V5_9RHOB</name>
<keyword evidence="1" id="KW-0489">Methyltransferase</keyword>
<dbReference type="PANTHER" id="PTHR43861">
    <property type="entry name" value="TRANS-ACONITATE 2-METHYLTRANSFERASE-RELATED"/>
    <property type="match status" value="1"/>
</dbReference>
<dbReference type="Gene3D" id="3.40.50.150">
    <property type="entry name" value="Vaccinia Virus protein VP39"/>
    <property type="match status" value="1"/>
</dbReference>
<reference evidence="1" key="1">
    <citation type="submission" date="2021-01" db="EMBL/GenBank/DDBJ databases">
        <title>Tabrizicola alba sp. nov. a motile alkaliphilic bacterium isolated from a soda lake.</title>
        <authorList>
            <person name="Szuroczki S."/>
            <person name="Abbaszade G."/>
            <person name="Schumann P."/>
            <person name="Toth E."/>
        </authorList>
    </citation>
    <scope>NUCLEOTIDE SEQUENCE</scope>
    <source>
        <strain evidence="1">DMG-N-6</strain>
    </source>
</reference>
<dbReference type="Proteomes" id="UP000648908">
    <property type="component" value="Unassembled WGS sequence"/>
</dbReference>
<dbReference type="SUPFAM" id="SSF53335">
    <property type="entry name" value="S-adenosyl-L-methionine-dependent methyltransferases"/>
    <property type="match status" value="1"/>
</dbReference>
<protein>
    <submittedName>
        <fullName evidence="1">Methyltransferase domain-containing protein</fullName>
    </submittedName>
</protein>
<dbReference type="GO" id="GO:0032259">
    <property type="term" value="P:methylation"/>
    <property type="evidence" value="ECO:0007669"/>
    <property type="project" value="UniProtKB-KW"/>
</dbReference>
<dbReference type="Pfam" id="PF13489">
    <property type="entry name" value="Methyltransf_23"/>
    <property type="match status" value="1"/>
</dbReference>
<keyword evidence="2" id="KW-1185">Reference proteome</keyword>
<sequence length="257" mass="27812">MTAPDWNPESYARYADLRLRPATDLLAQVGALPPGDLVDLGCGTGAAAAALRARYLDRALLGLDASSAMLERAAETGAYVALIEADLRDWAPERPPALIFSNAALQWLGDHAALMPRLAAMLAPGGVLAVQMPRQWGAPSHRFLRDIAAAHFPGRFEPDSSSPVATAAEYWRMLSGLGRIKAWETDYVQYLGPVTEGHPVRHFTQSTAMRPVAERLDAAELAQFLTAYDTALAAAYPILPDGGALMPFRRVFFVLEV</sequence>
<dbReference type="GO" id="GO:0030798">
    <property type="term" value="F:trans-aconitate 2-methyltransferase activity"/>
    <property type="evidence" value="ECO:0007669"/>
    <property type="project" value="InterPro"/>
</dbReference>
<dbReference type="AlphaFoldDB" id="A0A8K0V7V5"/>
<dbReference type="PANTHER" id="PTHR43861:SF1">
    <property type="entry name" value="TRANS-ACONITATE 2-METHYLTRANSFERASE"/>
    <property type="match status" value="1"/>
</dbReference>
<dbReference type="Gene3D" id="1.10.150.290">
    <property type="entry name" value="S-adenosyl-L-methionine-dependent methyltransferases"/>
    <property type="match status" value="1"/>
</dbReference>
<gene>
    <name evidence="1" type="ORF">JL811_01395</name>
</gene>
<evidence type="ECO:0000313" key="2">
    <source>
        <dbReference type="Proteomes" id="UP000648908"/>
    </source>
</evidence>
<proteinExistence type="predicted"/>